<evidence type="ECO:0000313" key="5">
    <source>
        <dbReference type="Proteomes" id="UP001153714"/>
    </source>
</evidence>
<dbReference type="OrthoDB" id="43654at2759"/>
<feature type="transmembrane region" description="Helical" evidence="3">
    <location>
        <begin position="814"/>
        <end position="833"/>
    </location>
</feature>
<evidence type="ECO:0000256" key="3">
    <source>
        <dbReference type="SAM" id="Phobius"/>
    </source>
</evidence>
<organism evidence="4 5">
    <name type="scientific">Diatraea saccharalis</name>
    <name type="common">sugarcane borer</name>
    <dbReference type="NCBI Taxonomy" id="40085"/>
    <lineage>
        <taxon>Eukaryota</taxon>
        <taxon>Metazoa</taxon>
        <taxon>Ecdysozoa</taxon>
        <taxon>Arthropoda</taxon>
        <taxon>Hexapoda</taxon>
        <taxon>Insecta</taxon>
        <taxon>Pterygota</taxon>
        <taxon>Neoptera</taxon>
        <taxon>Endopterygota</taxon>
        <taxon>Lepidoptera</taxon>
        <taxon>Glossata</taxon>
        <taxon>Ditrysia</taxon>
        <taxon>Pyraloidea</taxon>
        <taxon>Crambidae</taxon>
        <taxon>Crambinae</taxon>
        <taxon>Diatraea</taxon>
    </lineage>
</organism>
<keyword evidence="3" id="KW-1133">Transmembrane helix</keyword>
<evidence type="ECO:0000256" key="1">
    <source>
        <dbReference type="ARBA" id="ARBA00004613"/>
    </source>
</evidence>
<comment type="subcellular location">
    <subcellularLocation>
        <location evidence="1">Secreted</location>
    </subcellularLocation>
</comment>
<dbReference type="Gene3D" id="3.40.33.10">
    <property type="entry name" value="CAP"/>
    <property type="match status" value="1"/>
</dbReference>
<reference evidence="4" key="1">
    <citation type="submission" date="2021-12" db="EMBL/GenBank/DDBJ databases">
        <authorList>
            <person name="King R."/>
        </authorList>
    </citation>
    <scope>NUCLEOTIDE SEQUENCE</scope>
</reference>
<evidence type="ECO:0008006" key="6">
    <source>
        <dbReference type="Google" id="ProtNLM"/>
    </source>
</evidence>
<protein>
    <recommendedName>
        <fullName evidence="6">SCP domain-containing protein</fullName>
    </recommendedName>
</protein>
<dbReference type="Proteomes" id="UP001153714">
    <property type="component" value="Chromosome 7"/>
</dbReference>
<dbReference type="EMBL" id="OU893338">
    <property type="protein sequence ID" value="CAG9795160.1"/>
    <property type="molecule type" value="Genomic_DNA"/>
</dbReference>
<gene>
    <name evidence="4" type="ORF">DIATSA_LOCUS12459</name>
</gene>
<proteinExistence type="predicted"/>
<keyword evidence="3" id="KW-0812">Transmembrane</keyword>
<dbReference type="AlphaFoldDB" id="A0A9N9REM1"/>
<dbReference type="InterPro" id="IPR035940">
    <property type="entry name" value="CAP_sf"/>
</dbReference>
<keyword evidence="2" id="KW-0964">Secreted</keyword>
<dbReference type="SUPFAM" id="SSF55797">
    <property type="entry name" value="PR-1-like"/>
    <property type="match status" value="1"/>
</dbReference>
<reference evidence="4" key="2">
    <citation type="submission" date="2022-10" db="EMBL/GenBank/DDBJ databases">
        <authorList>
            <consortium name="ENA_rothamsted_submissions"/>
            <consortium name="culmorum"/>
            <person name="King R."/>
        </authorList>
    </citation>
    <scope>NUCLEOTIDE SEQUENCE</scope>
</reference>
<sequence length="837" mass="96194">MGDTKVGQSIATVVGPTPGMYIQSLVDIWFTMSLDYKGSASYYNQSRDWKTNYFTQLIWADTDKVGCGKARFFVENKNKIIERLICNFAPKGNNHGKPVYAIGYPATQCKNNMVSDKEFHGLCSLGTQNNVRKFTLNKPPVSSLLRILNLSNNSVRQEIDPVRNKLSQAKFDYNFTNEQRNQKIRHVFFNNSYVARKNIPSMQTYNKWPSPENFSRNQQIQKYQQERGHSRVYHGHELHDHNFGSENKLGTYQSSTNIAHSTDSTDVPNEAKETNFRKYYQNHDCTRHQSFKKLVTPYIKNDCRNCDTRANVCTREHTSDNCAKIAASCHETTNLCLQNEKPECSCIPTTTCAPLPPKCGCNINCPCIKTDCIPTQCPPAQGFRRNHKLKEDSSTPLEFHYYDLLPNMEIRSGDNDNKKLHPKESSSKSPWVDYTTFGNNLKSLPYTPHYNENHDYVKDLTSSEKTNKLNSDYIYDFSDSRERKRRNLGDEMTFKPFWQMDEFNHQRPELLKSIKYTTLQKRKTKRTTLGKIAQTTEIITIKLKESADSIPKQKKNMIEKYLSFDELMHLRKFGSTEPNTIINARRADSNTTSTTTSKATSEYTTNTPFKRKKHCTRKLTCTWTAVTITDANGSVIGGGGYGGDGDRGSRTPPGYVDGCTRTSTCTRDYMDRNKFSTLSDSSDSTVSQLEDEDYCERRALNVHRRDSYRDSSILNNDRVTTVLYHMNNNADSTYISYSSTESCLCIDDKLRIKRNEKNNSVLFNNSNIFEGERDKRSYEILSYGNLYYLLLQKIIDTWKRSHRSANCFCNAGTVLIKGSILFIALTFMFNLLLNNYK</sequence>
<evidence type="ECO:0000256" key="2">
    <source>
        <dbReference type="ARBA" id="ARBA00022525"/>
    </source>
</evidence>
<dbReference type="CDD" id="cd05380">
    <property type="entry name" value="CAP_euk"/>
    <property type="match status" value="1"/>
</dbReference>
<name>A0A9N9REM1_9NEOP</name>
<keyword evidence="3" id="KW-0472">Membrane</keyword>
<accession>A0A9N9REM1</accession>
<evidence type="ECO:0000313" key="4">
    <source>
        <dbReference type="EMBL" id="CAG9795160.1"/>
    </source>
</evidence>
<keyword evidence="5" id="KW-1185">Reference proteome</keyword>